<dbReference type="Gene3D" id="1.10.260.40">
    <property type="entry name" value="lambda repressor-like DNA-binding domains"/>
    <property type="match status" value="1"/>
</dbReference>
<dbReference type="SMART" id="SM00530">
    <property type="entry name" value="HTH_XRE"/>
    <property type="match status" value="1"/>
</dbReference>
<proteinExistence type="predicted"/>
<gene>
    <name evidence="4" type="ORF">ACFQIC_10155</name>
</gene>
<dbReference type="CDD" id="cd00093">
    <property type="entry name" value="HTH_XRE"/>
    <property type="match status" value="1"/>
</dbReference>
<keyword evidence="1" id="KW-0238">DNA-binding</keyword>
<dbReference type="InterPro" id="IPR010982">
    <property type="entry name" value="Lambda_DNA-bd_dom_sf"/>
</dbReference>
<dbReference type="Proteomes" id="UP001596410">
    <property type="component" value="Unassembled WGS sequence"/>
</dbReference>
<evidence type="ECO:0000259" key="3">
    <source>
        <dbReference type="PROSITE" id="PS51500"/>
    </source>
</evidence>
<accession>A0ABW2EIR8</accession>
<evidence type="ECO:0000256" key="1">
    <source>
        <dbReference type="ARBA" id="ARBA00023125"/>
    </source>
</evidence>
<dbReference type="RefSeq" id="WP_390217073.1">
    <property type="nucleotide sequence ID" value="NZ_JBHSZV010000025.1"/>
</dbReference>
<feature type="domain" description="Sin" evidence="3">
    <location>
        <begin position="71"/>
        <end position="109"/>
    </location>
</feature>
<dbReference type="InterPro" id="IPR010981">
    <property type="entry name" value="SinR/SinI_dimer_dom"/>
</dbReference>
<keyword evidence="5" id="KW-1185">Reference proteome</keyword>
<evidence type="ECO:0000313" key="5">
    <source>
        <dbReference type="Proteomes" id="UP001596410"/>
    </source>
</evidence>
<dbReference type="SUPFAM" id="SSF47413">
    <property type="entry name" value="lambda repressor-like DNA-binding domains"/>
    <property type="match status" value="1"/>
</dbReference>
<dbReference type="PANTHER" id="PTHR46797">
    <property type="entry name" value="HTH-TYPE TRANSCRIPTIONAL REGULATOR"/>
    <property type="match status" value="1"/>
</dbReference>
<dbReference type="PROSITE" id="PS51500">
    <property type="entry name" value="SIN"/>
    <property type="match status" value="1"/>
</dbReference>
<dbReference type="InterPro" id="IPR050807">
    <property type="entry name" value="TransReg_Diox_bact_type"/>
</dbReference>
<dbReference type="InterPro" id="IPR036281">
    <property type="entry name" value="SinR/SinI_dimer_dom_sf"/>
</dbReference>
<name>A0ABW2EIR8_9BACI</name>
<dbReference type="Pfam" id="PF08671">
    <property type="entry name" value="SinI"/>
    <property type="match status" value="1"/>
</dbReference>
<dbReference type="InterPro" id="IPR001387">
    <property type="entry name" value="Cro/C1-type_HTH"/>
</dbReference>
<organism evidence="4 5">
    <name type="scientific">Halobacillus seohaensis</name>
    <dbReference type="NCBI Taxonomy" id="447421"/>
    <lineage>
        <taxon>Bacteria</taxon>
        <taxon>Bacillati</taxon>
        <taxon>Bacillota</taxon>
        <taxon>Bacilli</taxon>
        <taxon>Bacillales</taxon>
        <taxon>Bacillaceae</taxon>
        <taxon>Halobacillus</taxon>
    </lineage>
</organism>
<sequence>MDGEGEKVIGDRIKTTRKARKMSMEDLAVQTGFAKSYISSIERGVQSNPSVHFVESVALELGVSVHYLIQGTAEEANGFLDEGWISLVTEAINSGLSKQEFREYIKYKEL</sequence>
<dbReference type="EMBL" id="JBHSZV010000025">
    <property type="protein sequence ID" value="MFC7062219.1"/>
    <property type="molecule type" value="Genomic_DNA"/>
</dbReference>
<dbReference type="PANTHER" id="PTHR46797:SF13">
    <property type="entry name" value="HTH-TYPE TRANSCRIPTIONAL REGULATOR SINR"/>
    <property type="match status" value="1"/>
</dbReference>
<reference evidence="5" key="1">
    <citation type="journal article" date="2019" name="Int. J. Syst. Evol. Microbiol.">
        <title>The Global Catalogue of Microorganisms (GCM) 10K type strain sequencing project: providing services to taxonomists for standard genome sequencing and annotation.</title>
        <authorList>
            <consortium name="The Broad Institute Genomics Platform"/>
            <consortium name="The Broad Institute Genome Sequencing Center for Infectious Disease"/>
            <person name="Wu L."/>
            <person name="Ma J."/>
        </authorList>
    </citation>
    <scope>NUCLEOTIDE SEQUENCE [LARGE SCALE GENOMIC DNA]</scope>
    <source>
        <strain evidence="5">CGMCC 4.1621</strain>
    </source>
</reference>
<evidence type="ECO:0000259" key="2">
    <source>
        <dbReference type="PROSITE" id="PS50943"/>
    </source>
</evidence>
<dbReference type="PROSITE" id="PS50943">
    <property type="entry name" value="HTH_CROC1"/>
    <property type="match status" value="1"/>
</dbReference>
<dbReference type="Pfam" id="PF12844">
    <property type="entry name" value="HTH_19"/>
    <property type="match status" value="1"/>
</dbReference>
<dbReference type="SUPFAM" id="SSF47406">
    <property type="entry name" value="SinR repressor dimerisation domain-like"/>
    <property type="match status" value="1"/>
</dbReference>
<feature type="domain" description="HTH cro/C1-type" evidence="2">
    <location>
        <begin position="13"/>
        <end position="68"/>
    </location>
</feature>
<comment type="caution">
    <text evidence="4">The sequence shown here is derived from an EMBL/GenBank/DDBJ whole genome shotgun (WGS) entry which is preliminary data.</text>
</comment>
<protein>
    <submittedName>
        <fullName evidence="4">Helix-turn-helix domain-containing protein</fullName>
    </submittedName>
</protein>
<evidence type="ECO:0000313" key="4">
    <source>
        <dbReference type="EMBL" id="MFC7062219.1"/>
    </source>
</evidence>